<dbReference type="RefSeq" id="WP_155083233.1">
    <property type="nucleotide sequence ID" value="NZ_WMIA01000004.1"/>
</dbReference>
<protein>
    <submittedName>
        <fullName evidence="1">WYL domain-containing protein</fullName>
    </submittedName>
</protein>
<accession>A0A844GTE4</accession>
<reference evidence="1 2" key="1">
    <citation type="submission" date="2019-11" db="EMBL/GenBank/DDBJ databases">
        <title>Isolation of a new High Light Tolerant Cyanobacteria.</title>
        <authorList>
            <person name="Dobson Z."/>
            <person name="Vaughn N."/>
            <person name="Vaughn M."/>
            <person name="Fromme P."/>
            <person name="Mazor Y."/>
        </authorList>
    </citation>
    <scope>NUCLEOTIDE SEQUENCE [LARGE SCALE GENOMIC DNA]</scope>
    <source>
        <strain evidence="1 2">0216</strain>
    </source>
</reference>
<gene>
    <name evidence="1" type="ORF">GGC33_05220</name>
</gene>
<organism evidence="1 2">
    <name type="scientific">Cyanobacterium aponinum 0216</name>
    <dbReference type="NCBI Taxonomy" id="2676140"/>
    <lineage>
        <taxon>Bacteria</taxon>
        <taxon>Bacillati</taxon>
        <taxon>Cyanobacteriota</taxon>
        <taxon>Cyanophyceae</taxon>
        <taxon>Oscillatoriophycideae</taxon>
        <taxon>Chroococcales</taxon>
        <taxon>Geminocystaceae</taxon>
        <taxon>Cyanobacterium</taxon>
    </lineage>
</organism>
<evidence type="ECO:0000313" key="2">
    <source>
        <dbReference type="Proteomes" id="UP000437131"/>
    </source>
</evidence>
<dbReference type="AlphaFoldDB" id="A0A844GTE4"/>
<comment type="caution">
    <text evidence="1">The sequence shown here is derived from an EMBL/GenBank/DDBJ whole genome shotgun (WGS) entry which is preliminary data.</text>
</comment>
<name>A0A844GTE4_9CHRO</name>
<dbReference type="Proteomes" id="UP000437131">
    <property type="component" value="Unassembled WGS sequence"/>
</dbReference>
<proteinExistence type="predicted"/>
<evidence type="ECO:0000313" key="1">
    <source>
        <dbReference type="EMBL" id="MTF38322.1"/>
    </source>
</evidence>
<dbReference type="EMBL" id="WMIA01000004">
    <property type="protein sequence ID" value="MTF38322.1"/>
    <property type="molecule type" value="Genomic_DNA"/>
</dbReference>
<sequence>MTRKNQAVTLSIGEREKKALENLALEFGKTWGDKPNVSKLIKAIALKELKITINDDWSNQRIETLEKARKLLLDVGFILEAEEIARILIERSELQDIFITREIEQFLAKPKPLWRKNIENFIQKQQPFKLTYQDASDNLLNFTVIHGQLKIIEKHQYLVCTCRETEGNDDIIELKHNWTLRLDRIQEAVVNRVELSWQPELDMIEAEFKVFGNLAFAYGKEEVKIDDTFKGEIEGSPPHRLIRRKVWSSFWFFREIARYWDSCKIISPDSLREKFYEKLLNLNHLYSSEE</sequence>